<organism evidence="1 2">
    <name type="scientific">Porcisia hertigi</name>
    <dbReference type="NCBI Taxonomy" id="2761500"/>
    <lineage>
        <taxon>Eukaryota</taxon>
        <taxon>Discoba</taxon>
        <taxon>Euglenozoa</taxon>
        <taxon>Kinetoplastea</taxon>
        <taxon>Metakinetoplastina</taxon>
        <taxon>Trypanosomatida</taxon>
        <taxon>Trypanosomatidae</taxon>
        <taxon>Leishmaniinae</taxon>
        <taxon>Porcisia</taxon>
    </lineage>
</organism>
<comment type="caution">
    <text evidence="1">The sequence shown here is derived from an EMBL/GenBank/DDBJ whole genome shotgun (WGS) entry which is preliminary data.</text>
</comment>
<keyword evidence="2" id="KW-1185">Reference proteome</keyword>
<protein>
    <submittedName>
        <fullName evidence="1">Uncharacterized protein</fullName>
    </submittedName>
</protein>
<dbReference type="KEGG" id="phet:94287138"/>
<evidence type="ECO:0000313" key="1">
    <source>
        <dbReference type="EMBL" id="KAG5492434.1"/>
    </source>
</evidence>
<dbReference type="AlphaFoldDB" id="A0A836HGW6"/>
<proteinExistence type="predicted"/>
<dbReference type="GeneID" id="94287138"/>
<name>A0A836HGW6_9TRYP</name>
<dbReference type="OrthoDB" id="265358at2759"/>
<dbReference type="Proteomes" id="UP000674318">
    <property type="component" value="Chromosome 35"/>
</dbReference>
<gene>
    <name evidence="1" type="ORF">JKF63_01012</name>
</gene>
<dbReference type="RefSeq" id="XP_067753218.1">
    <property type="nucleotide sequence ID" value="XM_067897061.1"/>
</dbReference>
<dbReference type="EMBL" id="JAFJZO010000035">
    <property type="protein sequence ID" value="KAG5492434.1"/>
    <property type="molecule type" value="Genomic_DNA"/>
</dbReference>
<accession>A0A836HGW6</accession>
<reference evidence="1 2" key="1">
    <citation type="submission" date="2021-02" db="EMBL/GenBank/DDBJ databases">
        <title>Porcisia hertigi Genome sequencing and assembly.</title>
        <authorList>
            <person name="Almutairi H."/>
            <person name="Gatherer D."/>
        </authorList>
    </citation>
    <scope>NUCLEOTIDE SEQUENCE [LARGE SCALE GENOMIC DNA]</scope>
    <source>
        <strain evidence="1 2">C119</strain>
    </source>
</reference>
<evidence type="ECO:0000313" key="2">
    <source>
        <dbReference type="Proteomes" id="UP000674318"/>
    </source>
</evidence>
<sequence>MPVAKESFRRRMRKLVAAGEYQLAEELVQADRARREAALSEAAMQLEREGAHQWNILQVAGNQCLLQQQVATLQKERARWERLLSTQAERSRASEEELVRFATSEAAKLNSMPMAVPREVLVLQQQEKQLRLEGSFAAAAQRRGEAAHLREELLDASLSFRRSLLDRRIARQAITLLTRDTVALEKDNDSLAALQVKHAREHQHTTAQLSHIKDGMLTAQKRAHRHIQGSGTCGSFSHATFAKTQRGTALEKRVHGDAYRLPSLCKVYGPLMEDRLTVSPTP</sequence>